<reference evidence="1 2" key="1">
    <citation type="journal article" date="2019" name="Sci. Rep.">
        <title>Orb-weaving spider Araneus ventricosus genome elucidates the spidroin gene catalogue.</title>
        <authorList>
            <person name="Kono N."/>
            <person name="Nakamura H."/>
            <person name="Ohtoshi R."/>
            <person name="Moran D.A.P."/>
            <person name="Shinohara A."/>
            <person name="Yoshida Y."/>
            <person name="Fujiwara M."/>
            <person name="Mori M."/>
            <person name="Tomita M."/>
            <person name="Arakawa K."/>
        </authorList>
    </citation>
    <scope>NUCLEOTIDE SEQUENCE [LARGE SCALE GENOMIC DNA]</scope>
</reference>
<accession>A0A4Y2H3K7</accession>
<gene>
    <name evidence="1" type="ORF">AVEN_30482_1</name>
</gene>
<protein>
    <submittedName>
        <fullName evidence="1">Uncharacterized protein</fullName>
    </submittedName>
</protein>
<name>A0A4Y2H3K7_ARAVE</name>
<comment type="caution">
    <text evidence="1">The sequence shown here is derived from an EMBL/GenBank/DDBJ whole genome shotgun (WGS) entry which is preliminary data.</text>
</comment>
<organism evidence="1 2">
    <name type="scientific">Araneus ventricosus</name>
    <name type="common">Orbweaver spider</name>
    <name type="synonym">Epeira ventricosa</name>
    <dbReference type="NCBI Taxonomy" id="182803"/>
    <lineage>
        <taxon>Eukaryota</taxon>
        <taxon>Metazoa</taxon>
        <taxon>Ecdysozoa</taxon>
        <taxon>Arthropoda</taxon>
        <taxon>Chelicerata</taxon>
        <taxon>Arachnida</taxon>
        <taxon>Araneae</taxon>
        <taxon>Araneomorphae</taxon>
        <taxon>Entelegynae</taxon>
        <taxon>Araneoidea</taxon>
        <taxon>Araneidae</taxon>
        <taxon>Araneus</taxon>
    </lineage>
</organism>
<dbReference type="AlphaFoldDB" id="A0A4Y2H3K7"/>
<evidence type="ECO:0000313" key="1">
    <source>
        <dbReference type="EMBL" id="GBM58894.1"/>
    </source>
</evidence>
<sequence length="84" mass="9727">MLLIGYRSWWECCRGVPLLAFSDPVVFFERDGISSSEEHRVNSTQQRSAWTRCFGSCRLVQEKKLFFIRRASSGIDSSDLHLEP</sequence>
<dbReference type="Proteomes" id="UP000499080">
    <property type="component" value="Unassembled WGS sequence"/>
</dbReference>
<evidence type="ECO:0000313" key="2">
    <source>
        <dbReference type="Proteomes" id="UP000499080"/>
    </source>
</evidence>
<keyword evidence="2" id="KW-1185">Reference proteome</keyword>
<feature type="non-terminal residue" evidence="1">
    <location>
        <position position="84"/>
    </location>
</feature>
<dbReference type="EMBL" id="BGPR01101201">
    <property type="protein sequence ID" value="GBM58894.1"/>
    <property type="molecule type" value="Genomic_DNA"/>
</dbReference>
<proteinExistence type="predicted"/>